<name>A0A8K0CA16_IGNLU</name>
<organism evidence="2 3">
    <name type="scientific">Ignelater luminosus</name>
    <name type="common">Cucubano</name>
    <name type="synonym">Pyrophorus luminosus</name>
    <dbReference type="NCBI Taxonomy" id="2038154"/>
    <lineage>
        <taxon>Eukaryota</taxon>
        <taxon>Metazoa</taxon>
        <taxon>Ecdysozoa</taxon>
        <taxon>Arthropoda</taxon>
        <taxon>Hexapoda</taxon>
        <taxon>Insecta</taxon>
        <taxon>Pterygota</taxon>
        <taxon>Neoptera</taxon>
        <taxon>Endopterygota</taxon>
        <taxon>Coleoptera</taxon>
        <taxon>Polyphaga</taxon>
        <taxon>Elateriformia</taxon>
        <taxon>Elateroidea</taxon>
        <taxon>Elateridae</taxon>
        <taxon>Agrypninae</taxon>
        <taxon>Pyrophorini</taxon>
        <taxon>Ignelater</taxon>
    </lineage>
</organism>
<dbReference type="Proteomes" id="UP000801492">
    <property type="component" value="Unassembled WGS sequence"/>
</dbReference>
<keyword evidence="3" id="KW-1185">Reference proteome</keyword>
<feature type="region of interest" description="Disordered" evidence="1">
    <location>
        <begin position="32"/>
        <end position="87"/>
    </location>
</feature>
<comment type="caution">
    <text evidence="2">The sequence shown here is derived from an EMBL/GenBank/DDBJ whole genome shotgun (WGS) entry which is preliminary data.</text>
</comment>
<dbReference type="AlphaFoldDB" id="A0A8K0CA16"/>
<sequence>MCKQLSGTQKRNIRYREIEECKSMPQQFVKWLRTETPENGGSAEEVKSTTTSQADNTTLHLTSTSPMNDNSQRSKSKEPLQEEKSTASQDVLLQLPHNNSKEEEPVSQVDNTVQNMCSTVPEEIQLNYNEFHSWPAITNKLIYSLVTHGSDQGDNIMNFNALKADDSGRKFTKDWFYVKQINEEAVKRKWIFIFH</sequence>
<dbReference type="OrthoDB" id="6595193at2759"/>
<evidence type="ECO:0000313" key="3">
    <source>
        <dbReference type="Proteomes" id="UP000801492"/>
    </source>
</evidence>
<gene>
    <name evidence="2" type="ORF">ILUMI_24503</name>
</gene>
<feature type="compositionally biased region" description="Basic and acidic residues" evidence="1">
    <location>
        <begin position="75"/>
        <end position="85"/>
    </location>
</feature>
<evidence type="ECO:0000256" key="1">
    <source>
        <dbReference type="SAM" id="MobiDB-lite"/>
    </source>
</evidence>
<evidence type="ECO:0000313" key="2">
    <source>
        <dbReference type="EMBL" id="KAF2881646.1"/>
    </source>
</evidence>
<proteinExistence type="predicted"/>
<accession>A0A8K0CA16</accession>
<dbReference type="EMBL" id="VTPC01090711">
    <property type="protein sequence ID" value="KAF2881646.1"/>
    <property type="molecule type" value="Genomic_DNA"/>
</dbReference>
<protein>
    <submittedName>
        <fullName evidence="2">Uncharacterized protein</fullName>
    </submittedName>
</protein>
<reference evidence="2" key="1">
    <citation type="submission" date="2019-08" db="EMBL/GenBank/DDBJ databases">
        <title>The genome of the North American firefly Photinus pyralis.</title>
        <authorList>
            <consortium name="Photinus pyralis genome working group"/>
            <person name="Fallon T.R."/>
            <person name="Sander Lower S.E."/>
            <person name="Weng J.-K."/>
        </authorList>
    </citation>
    <scope>NUCLEOTIDE SEQUENCE</scope>
    <source>
        <strain evidence="2">TRF0915ILg1</strain>
        <tissue evidence="2">Whole body</tissue>
    </source>
</reference>
<feature type="compositionally biased region" description="Polar residues" evidence="1">
    <location>
        <begin position="48"/>
        <end position="73"/>
    </location>
</feature>